<reference evidence="2 3" key="1">
    <citation type="submission" date="2020-06" db="EMBL/GenBank/DDBJ databases">
        <authorList>
            <person name="Jo H."/>
        </authorList>
    </citation>
    <scope>NUCLEOTIDE SEQUENCE [LARGE SCALE GENOMIC DNA]</scope>
    <source>
        <strain evidence="2 3">I46</strain>
    </source>
</reference>
<evidence type="ECO:0000256" key="1">
    <source>
        <dbReference type="SAM" id="Phobius"/>
    </source>
</evidence>
<keyword evidence="1" id="KW-0472">Membrane</keyword>
<dbReference type="AlphaFoldDB" id="A0A7D5EYQ4"/>
<name>A0A7D5EYQ4_9MICO</name>
<feature type="transmembrane region" description="Helical" evidence="1">
    <location>
        <begin position="20"/>
        <end position="39"/>
    </location>
</feature>
<organism evidence="2 3">
    <name type="scientific">Microbacterium oleivorans</name>
    <dbReference type="NCBI Taxonomy" id="273677"/>
    <lineage>
        <taxon>Bacteria</taxon>
        <taxon>Bacillati</taxon>
        <taxon>Actinomycetota</taxon>
        <taxon>Actinomycetes</taxon>
        <taxon>Micrococcales</taxon>
        <taxon>Microbacteriaceae</taxon>
        <taxon>Microbacterium</taxon>
    </lineage>
</organism>
<proteinExistence type="predicted"/>
<gene>
    <name evidence="2" type="ORF">HW566_15730</name>
</gene>
<protein>
    <submittedName>
        <fullName evidence="2">TadE family protein</fullName>
    </submittedName>
</protein>
<dbReference type="Proteomes" id="UP000509638">
    <property type="component" value="Chromosome"/>
</dbReference>
<keyword evidence="1" id="KW-0812">Transmembrane</keyword>
<keyword evidence="1" id="KW-1133">Transmembrane helix</keyword>
<evidence type="ECO:0000313" key="3">
    <source>
        <dbReference type="Proteomes" id="UP000509638"/>
    </source>
</evidence>
<evidence type="ECO:0000313" key="2">
    <source>
        <dbReference type="EMBL" id="QLD13391.1"/>
    </source>
</evidence>
<sequence>MRRDESPAADAGSASLEFVVAGMVLLVPVVYLVVALGVVQAHALGVQATARHVARAVAVSPGPATAGERAEVITEAVAAEYSMDPVDVALEIVCPGTGACPRAGDVIIVTADVEVALPFVPPVLGLDRVARVPVAATAVQRMSRVWGTS</sequence>
<dbReference type="EMBL" id="CP058316">
    <property type="protein sequence ID" value="QLD13391.1"/>
    <property type="molecule type" value="Genomic_DNA"/>
</dbReference>
<accession>A0A7D5EYQ4</accession>